<feature type="transmembrane region" description="Helical" evidence="7">
    <location>
        <begin position="104"/>
        <end position="126"/>
    </location>
</feature>
<keyword evidence="3 7" id="KW-0812">Transmembrane</keyword>
<feature type="transmembrane region" description="Helical" evidence="7">
    <location>
        <begin position="306"/>
        <end position="325"/>
    </location>
</feature>
<dbReference type="CDD" id="cd06581">
    <property type="entry name" value="TM_PBP1_LivM_like"/>
    <property type="match status" value="1"/>
</dbReference>
<keyword evidence="2" id="KW-1003">Cell membrane</keyword>
<feature type="transmembrane region" description="Helical" evidence="7">
    <location>
        <begin position="53"/>
        <end position="73"/>
    </location>
</feature>
<feature type="transmembrane region" description="Helical" evidence="7">
    <location>
        <begin position="133"/>
        <end position="154"/>
    </location>
</feature>
<dbReference type="InterPro" id="IPR043428">
    <property type="entry name" value="LivM-like"/>
</dbReference>
<evidence type="ECO:0000256" key="1">
    <source>
        <dbReference type="ARBA" id="ARBA00004651"/>
    </source>
</evidence>
<protein>
    <submittedName>
        <fullName evidence="8">Branched-chain amino acid transport system permease protein LivM (TC 3.A.1.4.1)</fullName>
    </submittedName>
</protein>
<dbReference type="EMBL" id="UOEK01000315">
    <property type="protein sequence ID" value="VAW05329.1"/>
    <property type="molecule type" value="Genomic_DNA"/>
</dbReference>
<dbReference type="AlphaFoldDB" id="A0A3B0SYW5"/>
<evidence type="ECO:0000256" key="5">
    <source>
        <dbReference type="ARBA" id="ARBA00023136"/>
    </source>
</evidence>
<sequence>MTADERPVGERSTNHPPPGTISRESSRRTFLAIAAAGLALALVPIWIGDSRTLMGVAITGLLFASYAIAFNLIFGSTNQLFLAVGALAGVGAYTSAIISDRLGVPFPLTMVLASGLSMFIGGAFSWIAVRRSLGIIFTGIITLTFSLAFDNLLLGQRGLTGGETGIVVDAGSGTFLRNQIPPYYVFLILVLIYLIGYVLLHRSHIGWAFRALRDDEIAAELTGINVARYRIYAGAIGGGMLGFAGALWAHVEGFISPATFTFVHVDVPALVMLVFGGIGTVLGPVLGAAVFTYLGEVLASYSQLRLIADGILLIVLFLAFPQGVIRALGLRLNQLRASRKAAP</sequence>
<accession>A0A3B0SYW5</accession>
<evidence type="ECO:0000256" key="2">
    <source>
        <dbReference type="ARBA" id="ARBA00022475"/>
    </source>
</evidence>
<keyword evidence="5 7" id="KW-0472">Membrane</keyword>
<feature type="transmembrane region" description="Helical" evidence="7">
    <location>
        <begin position="29"/>
        <end position="47"/>
    </location>
</feature>
<dbReference type="PANTHER" id="PTHR30482">
    <property type="entry name" value="HIGH-AFFINITY BRANCHED-CHAIN AMINO ACID TRANSPORT SYSTEM PERMEASE"/>
    <property type="match status" value="1"/>
</dbReference>
<gene>
    <name evidence="8" type="ORF">MNBD_ACTINO02-3087</name>
</gene>
<organism evidence="8">
    <name type="scientific">hydrothermal vent metagenome</name>
    <dbReference type="NCBI Taxonomy" id="652676"/>
    <lineage>
        <taxon>unclassified sequences</taxon>
        <taxon>metagenomes</taxon>
        <taxon>ecological metagenomes</taxon>
    </lineage>
</organism>
<dbReference type="InterPro" id="IPR001851">
    <property type="entry name" value="ABC_transp_permease"/>
</dbReference>
<dbReference type="PANTHER" id="PTHR30482:SF20">
    <property type="entry name" value="HIGH-AFFINITY BRANCHED-CHAIN AMINO ACID TRANSPORT SYSTEM PERMEASE PROTEIN LIVM"/>
    <property type="match status" value="1"/>
</dbReference>
<feature type="transmembrane region" description="Helical" evidence="7">
    <location>
        <begin position="183"/>
        <end position="200"/>
    </location>
</feature>
<dbReference type="GO" id="GO:0015658">
    <property type="term" value="F:branched-chain amino acid transmembrane transporter activity"/>
    <property type="evidence" value="ECO:0007669"/>
    <property type="project" value="InterPro"/>
</dbReference>
<proteinExistence type="predicted"/>
<feature type="compositionally biased region" description="Basic and acidic residues" evidence="6">
    <location>
        <begin position="1"/>
        <end position="13"/>
    </location>
</feature>
<reference evidence="8" key="1">
    <citation type="submission" date="2018-06" db="EMBL/GenBank/DDBJ databases">
        <authorList>
            <person name="Zhirakovskaya E."/>
        </authorList>
    </citation>
    <scope>NUCLEOTIDE SEQUENCE</scope>
</reference>
<evidence type="ECO:0000256" key="6">
    <source>
        <dbReference type="SAM" id="MobiDB-lite"/>
    </source>
</evidence>
<dbReference type="GO" id="GO:0005886">
    <property type="term" value="C:plasma membrane"/>
    <property type="evidence" value="ECO:0007669"/>
    <property type="project" value="UniProtKB-SubCell"/>
</dbReference>
<feature type="region of interest" description="Disordered" evidence="6">
    <location>
        <begin position="1"/>
        <end position="24"/>
    </location>
</feature>
<evidence type="ECO:0000313" key="8">
    <source>
        <dbReference type="EMBL" id="VAW05329.1"/>
    </source>
</evidence>
<feature type="transmembrane region" description="Helical" evidence="7">
    <location>
        <begin position="231"/>
        <end position="249"/>
    </location>
</feature>
<keyword evidence="4 7" id="KW-1133">Transmembrane helix</keyword>
<name>A0A3B0SYW5_9ZZZZ</name>
<evidence type="ECO:0000256" key="4">
    <source>
        <dbReference type="ARBA" id="ARBA00022989"/>
    </source>
</evidence>
<feature type="transmembrane region" description="Helical" evidence="7">
    <location>
        <begin position="269"/>
        <end position="294"/>
    </location>
</feature>
<dbReference type="Pfam" id="PF02653">
    <property type="entry name" value="BPD_transp_2"/>
    <property type="match status" value="1"/>
</dbReference>
<evidence type="ECO:0000256" key="7">
    <source>
        <dbReference type="SAM" id="Phobius"/>
    </source>
</evidence>
<feature type="transmembrane region" description="Helical" evidence="7">
    <location>
        <begin position="80"/>
        <end position="98"/>
    </location>
</feature>
<comment type="subcellular location">
    <subcellularLocation>
        <location evidence="1">Cell membrane</location>
        <topology evidence="1">Multi-pass membrane protein</topology>
    </subcellularLocation>
</comment>
<evidence type="ECO:0000256" key="3">
    <source>
        <dbReference type="ARBA" id="ARBA00022692"/>
    </source>
</evidence>